<organism evidence="1">
    <name type="scientific">viral metagenome</name>
    <dbReference type="NCBI Taxonomy" id="1070528"/>
    <lineage>
        <taxon>unclassified sequences</taxon>
        <taxon>metagenomes</taxon>
        <taxon>organismal metagenomes</taxon>
    </lineage>
</organism>
<evidence type="ECO:0000313" key="1">
    <source>
        <dbReference type="EMBL" id="QHU14512.1"/>
    </source>
</evidence>
<reference evidence="1" key="1">
    <citation type="journal article" date="2020" name="Nature">
        <title>Giant virus diversity and host interactions through global metagenomics.</title>
        <authorList>
            <person name="Schulz F."/>
            <person name="Roux S."/>
            <person name="Paez-Espino D."/>
            <person name="Jungbluth S."/>
            <person name="Walsh D.A."/>
            <person name="Denef V.J."/>
            <person name="McMahon K.D."/>
            <person name="Konstantinidis K.T."/>
            <person name="Eloe-Fadrosh E.A."/>
            <person name="Kyrpides N.C."/>
            <person name="Woyke T."/>
        </authorList>
    </citation>
    <scope>NUCLEOTIDE SEQUENCE</scope>
    <source>
        <strain evidence="1">GVMAG-S-1102113-118</strain>
    </source>
</reference>
<protein>
    <submittedName>
        <fullName evidence="1">Uncharacterized protein</fullName>
    </submittedName>
</protein>
<accession>A0A6C0K8Y5</accession>
<proteinExistence type="predicted"/>
<dbReference type="EMBL" id="MN740841">
    <property type="protein sequence ID" value="QHU14512.1"/>
    <property type="molecule type" value="Genomic_DNA"/>
</dbReference>
<sequence>MNTRSRTVVERSNAPIAMNTRSRTAVKHSDAPIALNTWNKTIFELKAMCKRQKIKGYSKLKRVALVYLLDSKSTAPPREYTVRKEQRLEDAGRIGELLMRFGGTRTMKARHANRIFKCLLETRFSIDFRFSPVGGKPVGNTPSFYFTSHIKSAELRKEVGDEVNKDFEALRRTLDDYDSRCKDYGMTILLSLNRHLPSDMIRLIAQDFI</sequence>
<name>A0A6C0K8Y5_9ZZZZ</name>
<dbReference type="AlphaFoldDB" id="A0A6C0K8Y5"/>